<proteinExistence type="predicted"/>
<evidence type="ECO:0000313" key="3">
    <source>
        <dbReference type="Proteomes" id="UP001153269"/>
    </source>
</evidence>
<keyword evidence="3" id="KW-1185">Reference proteome</keyword>
<accession>A0A9N7V0U1</accession>
<sequence length="174" mass="18946">MGGRRENVKEDNPPIGEAALLVSRTDQGREQRVLLLIARRCRDLTPAPQEGCVSVCGRPGPAYNRCEWKWLFVSWLLALRYPRHLSRTLSSPGLLPAASSVLRLQFLGSCQQSFGARSDGSAVLSAALSISHLNTSPQEGNRSPAKFRGERGEQERSCGGGRGKRVPTPAALPR</sequence>
<dbReference type="AlphaFoldDB" id="A0A9N7V0U1"/>
<feature type="compositionally biased region" description="Basic and acidic residues" evidence="1">
    <location>
        <begin position="147"/>
        <end position="156"/>
    </location>
</feature>
<gene>
    <name evidence="2" type="ORF">PLEPLA_LOCUS31030</name>
</gene>
<feature type="region of interest" description="Disordered" evidence="1">
    <location>
        <begin position="134"/>
        <end position="174"/>
    </location>
</feature>
<organism evidence="2 3">
    <name type="scientific">Pleuronectes platessa</name>
    <name type="common">European plaice</name>
    <dbReference type="NCBI Taxonomy" id="8262"/>
    <lineage>
        <taxon>Eukaryota</taxon>
        <taxon>Metazoa</taxon>
        <taxon>Chordata</taxon>
        <taxon>Craniata</taxon>
        <taxon>Vertebrata</taxon>
        <taxon>Euteleostomi</taxon>
        <taxon>Actinopterygii</taxon>
        <taxon>Neopterygii</taxon>
        <taxon>Teleostei</taxon>
        <taxon>Neoteleostei</taxon>
        <taxon>Acanthomorphata</taxon>
        <taxon>Carangaria</taxon>
        <taxon>Pleuronectiformes</taxon>
        <taxon>Pleuronectoidei</taxon>
        <taxon>Pleuronectidae</taxon>
        <taxon>Pleuronectes</taxon>
    </lineage>
</organism>
<comment type="caution">
    <text evidence="2">The sequence shown here is derived from an EMBL/GenBank/DDBJ whole genome shotgun (WGS) entry which is preliminary data.</text>
</comment>
<evidence type="ECO:0000256" key="1">
    <source>
        <dbReference type="SAM" id="MobiDB-lite"/>
    </source>
</evidence>
<evidence type="ECO:0000313" key="2">
    <source>
        <dbReference type="EMBL" id="CAB1443314.1"/>
    </source>
</evidence>
<dbReference type="EMBL" id="CADEAL010003057">
    <property type="protein sequence ID" value="CAB1443314.1"/>
    <property type="molecule type" value="Genomic_DNA"/>
</dbReference>
<dbReference type="Proteomes" id="UP001153269">
    <property type="component" value="Unassembled WGS sequence"/>
</dbReference>
<name>A0A9N7V0U1_PLEPL</name>
<reference evidence="2" key="1">
    <citation type="submission" date="2020-03" db="EMBL/GenBank/DDBJ databases">
        <authorList>
            <person name="Weist P."/>
        </authorList>
    </citation>
    <scope>NUCLEOTIDE SEQUENCE</scope>
</reference>
<protein>
    <submittedName>
        <fullName evidence="2">Uncharacterized protein</fullName>
    </submittedName>
</protein>